<dbReference type="Gene3D" id="3.30.460.90">
    <property type="match status" value="1"/>
</dbReference>
<feature type="repeat" description="ANK" evidence="3">
    <location>
        <begin position="379"/>
        <end position="411"/>
    </location>
</feature>
<dbReference type="InterPro" id="IPR046903">
    <property type="entry name" value="Mab-21-like_nuc_Trfase"/>
</dbReference>
<dbReference type="PANTHER" id="PTHR24173">
    <property type="entry name" value="ANKYRIN REPEAT CONTAINING"/>
    <property type="match status" value="1"/>
</dbReference>
<dbReference type="PROSITE" id="PS50088">
    <property type="entry name" value="ANK_REPEAT"/>
    <property type="match status" value="6"/>
</dbReference>
<evidence type="ECO:0000256" key="4">
    <source>
        <dbReference type="SAM" id="MobiDB-lite"/>
    </source>
</evidence>
<sequence length="1208" mass="136115">MATIPTQNTTPAFIQPLQDVSDFLREYIDTCSTVVTAIPMDDTLTKEEFRKRYETLTREFRDRLINVANKESQICTLVSFVNAIDKARSKRKFISKEEDSLQTANNNNYDRYPVGKEAAIMTGFDTHSRTSPTDPSDSNIINEHRETVKDAASENNYNSCNAKILTENIPWLSIPFLAVERNDFEILDMCIKTGTDLETFRDLNGMTLLGYSVTKTKVNLDIIRVLLKCIGVNISTKDGETALITCIKNTGTSVEEKVRLLQILIEAGADVMIRSCFHGTALHGFISSLTSEMEVKKMAGWQSVIDILLAKGIDINAVDFYGQSALMVAIANVPPTGLEESEMYDSETSKQITDVRRCKKEIVEYLLHKGADQEVTDSSGGTSLYMALSSQNVDVLDTLIKHGANVNHQTNIKMSPAYHICCQSDWSEEDDINTILFPSLILLLRGGYDINMKGADDSTVLHFAAAKLNHIVCEFLVKYGAVIDARDYLQRSPLHMAARNPNCRVTETLIKLGSDIEAKDIHGDGPLTHACLHGNTKAVQILVDNGADCMACGDFGIQPIHMAAENGDALMVSILQNMGCDLCARDASGSTPLHYAASDGNHYTVEYLLNQNVNKVCEDYHGQLPLNLALLRGQYMASTLLAGSKSEVKFGKLPPGLFPNRPPRKTHQLDDYVTEIIQPLKTIGGPGAGIGKAILDTPGLGKLNLDEGECRSIFNSIQQLCLEIVERMGEIDPLFQCKLMNAGSSFEGVKVGYPDEFDFVCHLEKISAFVEKVEAVDTPEYSKIIMKDSMTPDLSRFCLRSNKVLNAWAILRHFYRLARIATYDVLKRPHQHIYTGIMLLNESEMLFRDSSIPIKKLQGFTVSWRGPTYKHIDISVDLNPVLYTTEWPSQAVQSCILLPNIQEEGIYLIPKFCDIIFALPMETVTVNSDLWRYSTHHVEATMLQRLPKEARDCYMLCKAFRMEPLTCSIQIDRSDDLMSDNYQNDDSNSDYNEEDYCDDDLNLSEEEENDGNNICDIVKTEEEEDEYNGNDEETEDEDRSETKNEFCFRSGNTGDTLIKVDEELERCEQDGAQCHGIIRIEQYDDVFKILIEDDHAGEVYDDHEDEKTAEQLIPSYHLKSIFLKEAEAILEQSKTFSDIELQTIPYRVYAQLKIAAETQYLTTLFFPDQNMYRKPKEDVTQTTFLKLRMSYINIILRLLRELGFGLED</sequence>
<dbReference type="Pfam" id="PF03281">
    <property type="entry name" value="Mab-21"/>
    <property type="match status" value="1"/>
</dbReference>
<dbReference type="InterPro" id="IPR036770">
    <property type="entry name" value="Ankyrin_rpt-contain_sf"/>
</dbReference>
<evidence type="ECO:0000313" key="7">
    <source>
        <dbReference type="Proteomes" id="UP001634394"/>
    </source>
</evidence>
<feature type="compositionally biased region" description="Acidic residues" evidence="4">
    <location>
        <begin position="1021"/>
        <end position="1039"/>
    </location>
</feature>
<dbReference type="Pfam" id="PF12796">
    <property type="entry name" value="Ank_2"/>
    <property type="match status" value="4"/>
</dbReference>
<evidence type="ECO:0000259" key="5">
    <source>
        <dbReference type="Pfam" id="PF03281"/>
    </source>
</evidence>
<dbReference type="SUPFAM" id="SSF48403">
    <property type="entry name" value="Ankyrin repeat"/>
    <property type="match status" value="2"/>
</dbReference>
<dbReference type="PROSITE" id="PS50297">
    <property type="entry name" value="ANK_REP_REGION"/>
    <property type="match status" value="6"/>
</dbReference>
<feature type="repeat" description="ANK" evidence="3">
    <location>
        <begin position="456"/>
        <end position="488"/>
    </location>
</feature>
<name>A0ABD3XEM3_SINWO</name>
<protein>
    <recommendedName>
        <fullName evidence="5">Mab-21-like nucleotidyltransferase domain-containing protein</fullName>
    </recommendedName>
</protein>
<comment type="caution">
    <text evidence="6">The sequence shown here is derived from an EMBL/GenBank/DDBJ whole genome shotgun (WGS) entry which is preliminary data.</text>
</comment>
<feature type="repeat" description="ANK" evidence="3">
    <location>
        <begin position="555"/>
        <end position="587"/>
    </location>
</feature>
<dbReference type="PANTHER" id="PTHR24173:SF74">
    <property type="entry name" value="ANKYRIN REPEAT DOMAIN-CONTAINING PROTEIN 16"/>
    <property type="match status" value="1"/>
</dbReference>
<keyword evidence="7" id="KW-1185">Reference proteome</keyword>
<feature type="domain" description="Mab-21-like nucleotidyltransferase" evidence="5">
    <location>
        <begin position="746"/>
        <end position="944"/>
    </location>
</feature>
<keyword evidence="1" id="KW-0677">Repeat</keyword>
<keyword evidence="2 3" id="KW-0040">ANK repeat</keyword>
<feature type="compositionally biased region" description="Acidic residues" evidence="4">
    <location>
        <begin position="987"/>
        <end position="997"/>
    </location>
</feature>
<feature type="repeat" description="ANK" evidence="3">
    <location>
        <begin position="489"/>
        <end position="521"/>
    </location>
</feature>
<feature type="region of interest" description="Disordered" evidence="4">
    <location>
        <begin position="978"/>
        <end position="997"/>
    </location>
</feature>
<dbReference type="Proteomes" id="UP001634394">
    <property type="component" value="Unassembled WGS sequence"/>
</dbReference>
<evidence type="ECO:0000256" key="2">
    <source>
        <dbReference type="ARBA" id="ARBA00023043"/>
    </source>
</evidence>
<feature type="repeat" description="ANK" evidence="3">
    <location>
        <begin position="522"/>
        <end position="548"/>
    </location>
</feature>
<reference evidence="6 7" key="1">
    <citation type="submission" date="2024-11" db="EMBL/GenBank/DDBJ databases">
        <title>Chromosome-level genome assembly of the freshwater bivalve Anodonta woodiana.</title>
        <authorList>
            <person name="Chen X."/>
        </authorList>
    </citation>
    <scope>NUCLEOTIDE SEQUENCE [LARGE SCALE GENOMIC DNA]</scope>
    <source>
        <strain evidence="6">MN2024</strain>
        <tissue evidence="6">Gills</tissue>
    </source>
</reference>
<accession>A0ABD3XEM3</accession>
<dbReference type="AlphaFoldDB" id="A0ABD3XEM3"/>
<evidence type="ECO:0000313" key="6">
    <source>
        <dbReference type="EMBL" id="KAL3884702.1"/>
    </source>
</evidence>
<gene>
    <name evidence="6" type="ORF">ACJMK2_024814</name>
</gene>
<dbReference type="InterPro" id="IPR002110">
    <property type="entry name" value="Ankyrin_rpt"/>
</dbReference>
<evidence type="ECO:0000256" key="3">
    <source>
        <dbReference type="PROSITE-ProRule" id="PRU00023"/>
    </source>
</evidence>
<dbReference type="Gene3D" id="1.25.40.20">
    <property type="entry name" value="Ankyrin repeat-containing domain"/>
    <property type="match status" value="3"/>
</dbReference>
<evidence type="ECO:0000256" key="1">
    <source>
        <dbReference type="ARBA" id="ARBA00022737"/>
    </source>
</evidence>
<feature type="repeat" description="ANK" evidence="3">
    <location>
        <begin position="588"/>
        <end position="620"/>
    </location>
</feature>
<organism evidence="6 7">
    <name type="scientific">Sinanodonta woodiana</name>
    <name type="common">Chinese pond mussel</name>
    <name type="synonym">Anodonta woodiana</name>
    <dbReference type="NCBI Taxonomy" id="1069815"/>
    <lineage>
        <taxon>Eukaryota</taxon>
        <taxon>Metazoa</taxon>
        <taxon>Spiralia</taxon>
        <taxon>Lophotrochozoa</taxon>
        <taxon>Mollusca</taxon>
        <taxon>Bivalvia</taxon>
        <taxon>Autobranchia</taxon>
        <taxon>Heteroconchia</taxon>
        <taxon>Palaeoheterodonta</taxon>
        <taxon>Unionida</taxon>
        <taxon>Unionoidea</taxon>
        <taxon>Unionidae</taxon>
        <taxon>Unioninae</taxon>
        <taxon>Sinanodonta</taxon>
    </lineage>
</organism>
<proteinExistence type="predicted"/>
<dbReference type="EMBL" id="JBJQND010000002">
    <property type="protein sequence ID" value="KAL3884702.1"/>
    <property type="molecule type" value="Genomic_DNA"/>
</dbReference>
<feature type="region of interest" description="Disordered" evidence="4">
    <location>
        <begin position="1003"/>
        <end position="1045"/>
    </location>
</feature>
<dbReference type="SMART" id="SM00248">
    <property type="entry name" value="ANK"/>
    <property type="match status" value="9"/>
</dbReference>